<evidence type="ECO:0000313" key="2">
    <source>
        <dbReference type="Proteomes" id="UP000297729"/>
    </source>
</evidence>
<organism evidence="1 2">
    <name type="scientific">Duganella callida</name>
    <dbReference type="NCBI Taxonomy" id="2561932"/>
    <lineage>
        <taxon>Bacteria</taxon>
        <taxon>Pseudomonadati</taxon>
        <taxon>Pseudomonadota</taxon>
        <taxon>Betaproteobacteria</taxon>
        <taxon>Burkholderiales</taxon>
        <taxon>Oxalobacteraceae</taxon>
        <taxon>Telluria group</taxon>
        <taxon>Duganella</taxon>
    </lineage>
</organism>
<gene>
    <name evidence="1" type="ORF">E4L98_24985</name>
</gene>
<evidence type="ECO:0000313" key="1">
    <source>
        <dbReference type="EMBL" id="TFW15953.1"/>
    </source>
</evidence>
<protein>
    <submittedName>
        <fullName evidence="1">Uncharacterized protein</fullName>
    </submittedName>
</protein>
<proteinExistence type="predicted"/>
<dbReference type="EMBL" id="SPVG01000245">
    <property type="protein sequence ID" value="TFW15953.1"/>
    <property type="molecule type" value="Genomic_DNA"/>
</dbReference>
<keyword evidence="2" id="KW-1185">Reference proteome</keyword>
<dbReference type="AlphaFoldDB" id="A0A4Y9S884"/>
<dbReference type="Proteomes" id="UP000297729">
    <property type="component" value="Unassembled WGS sequence"/>
</dbReference>
<reference evidence="1 2" key="1">
    <citation type="submission" date="2019-03" db="EMBL/GenBank/DDBJ databases">
        <title>Draft Genome Sequence of Duganella callidus sp. nov., a Novel Duganella Species Isolated from Cultivated Soil.</title>
        <authorList>
            <person name="Raths R."/>
            <person name="Peta V."/>
            <person name="Bucking H."/>
        </authorList>
    </citation>
    <scope>NUCLEOTIDE SEQUENCE [LARGE SCALE GENOMIC DNA]</scope>
    <source>
        <strain evidence="1 2">DN04</strain>
    </source>
</reference>
<name>A0A4Y9S884_9BURK</name>
<comment type="caution">
    <text evidence="1">The sequence shown here is derived from an EMBL/GenBank/DDBJ whole genome shotgun (WGS) entry which is preliminary data.</text>
</comment>
<dbReference type="OrthoDB" id="7067203at2"/>
<dbReference type="RefSeq" id="WP_135204239.1">
    <property type="nucleotide sequence ID" value="NZ_SPVG01000245.1"/>
</dbReference>
<sequence>MNKIQHPSNNDVLGAPAGWDQGELPCSALPITRAKFGDMEAVVSYWRPSQEELAVLNAGGSVELAILGRTMPPVMLSVDQQ</sequence>
<accession>A0A4Y9S884</accession>